<accession>A0A6A3UV78</accession>
<dbReference type="AlphaFoldDB" id="A0A6A3UV78"/>
<dbReference type="EMBL" id="QXFX01000025">
    <property type="protein sequence ID" value="KAE9138097.1"/>
    <property type="molecule type" value="Genomic_DNA"/>
</dbReference>
<evidence type="ECO:0000313" key="5">
    <source>
        <dbReference type="EMBL" id="KAE9154939.1"/>
    </source>
</evidence>
<evidence type="ECO:0000256" key="1">
    <source>
        <dbReference type="SAM" id="SignalP"/>
    </source>
</evidence>
<dbReference type="EMBL" id="QXFZ01000029">
    <property type="protein sequence ID" value="KAE9138802.1"/>
    <property type="molecule type" value="Genomic_DNA"/>
</dbReference>
<dbReference type="Proteomes" id="UP000440732">
    <property type="component" value="Unassembled WGS sequence"/>
</dbReference>
<protein>
    <recommendedName>
        <fullName evidence="12">Secreted protein</fullName>
    </recommendedName>
</protein>
<gene>
    <name evidence="5" type="ORF">PF006_g1059</name>
    <name evidence="4" type="ORF">PF007_g1254</name>
    <name evidence="6" type="ORF">PF008_g4636</name>
    <name evidence="2" type="ORF">PF009_g1352</name>
    <name evidence="3" type="ORF">PF010_g1056</name>
</gene>
<dbReference type="EMBL" id="QXGF01000031">
    <property type="protein sequence ID" value="KAE8949105.1"/>
    <property type="molecule type" value="Genomic_DNA"/>
</dbReference>
<organism evidence="5 8">
    <name type="scientific">Phytophthora fragariae</name>
    <dbReference type="NCBI Taxonomy" id="53985"/>
    <lineage>
        <taxon>Eukaryota</taxon>
        <taxon>Sar</taxon>
        <taxon>Stramenopiles</taxon>
        <taxon>Oomycota</taxon>
        <taxon>Peronosporomycetes</taxon>
        <taxon>Peronosporales</taxon>
        <taxon>Peronosporaceae</taxon>
        <taxon>Phytophthora</taxon>
    </lineage>
</organism>
<evidence type="ECO:0000313" key="4">
    <source>
        <dbReference type="EMBL" id="KAE9138802.1"/>
    </source>
</evidence>
<dbReference type="Proteomes" id="UP000486351">
    <property type="component" value="Unassembled WGS sequence"/>
</dbReference>
<comment type="caution">
    <text evidence="5">The sequence shown here is derived from an EMBL/GenBank/DDBJ whole genome shotgun (WGS) entry which is preliminary data.</text>
</comment>
<evidence type="ECO:0000313" key="11">
    <source>
        <dbReference type="Proteomes" id="UP000488956"/>
    </source>
</evidence>
<keyword evidence="1" id="KW-0732">Signal</keyword>
<sequence>MVFLEAVSTLVFCTIHCSLLRSSFACRRSRCPFTSCSCYLHSKSCRHNTHKVSPHKDLC</sequence>
<evidence type="ECO:0008006" key="12">
    <source>
        <dbReference type="Google" id="ProtNLM"/>
    </source>
</evidence>
<proteinExistence type="predicted"/>
<dbReference type="Proteomes" id="UP000488956">
    <property type="component" value="Unassembled WGS sequence"/>
</dbReference>
<evidence type="ECO:0000313" key="2">
    <source>
        <dbReference type="EMBL" id="KAE8949105.1"/>
    </source>
</evidence>
<evidence type="ECO:0000313" key="7">
    <source>
        <dbReference type="Proteomes" id="UP000429523"/>
    </source>
</evidence>
<evidence type="ECO:0000313" key="10">
    <source>
        <dbReference type="Proteomes" id="UP000486351"/>
    </source>
</evidence>
<dbReference type="EMBL" id="QXGA01000025">
    <property type="protein sequence ID" value="KAE9154939.1"/>
    <property type="molecule type" value="Genomic_DNA"/>
</dbReference>
<name>A0A6A3UV78_9STRA</name>
<evidence type="ECO:0000313" key="8">
    <source>
        <dbReference type="Proteomes" id="UP000440732"/>
    </source>
</evidence>
<feature type="signal peptide" evidence="1">
    <location>
        <begin position="1"/>
        <end position="25"/>
    </location>
</feature>
<dbReference type="EMBL" id="QXFY01000160">
    <property type="protein sequence ID" value="KAE9354218.1"/>
    <property type="molecule type" value="Genomic_DNA"/>
</dbReference>
<evidence type="ECO:0000313" key="6">
    <source>
        <dbReference type="EMBL" id="KAE9354218.1"/>
    </source>
</evidence>
<feature type="chain" id="PRO_5036166415" description="Secreted protein" evidence="1">
    <location>
        <begin position="26"/>
        <end position="59"/>
    </location>
</feature>
<dbReference type="Proteomes" id="UP000429523">
    <property type="component" value="Unassembled WGS sequence"/>
</dbReference>
<evidence type="ECO:0000313" key="3">
    <source>
        <dbReference type="EMBL" id="KAE9138097.1"/>
    </source>
</evidence>
<dbReference type="Proteomes" id="UP000441208">
    <property type="component" value="Unassembled WGS sequence"/>
</dbReference>
<evidence type="ECO:0000313" key="9">
    <source>
        <dbReference type="Proteomes" id="UP000441208"/>
    </source>
</evidence>
<reference evidence="7 8" key="1">
    <citation type="submission" date="2018-08" db="EMBL/GenBank/DDBJ databases">
        <title>Genomic investigation of the strawberry pathogen Phytophthora fragariae indicates pathogenicity is determined by transcriptional variation in three key races.</title>
        <authorList>
            <person name="Adams T.M."/>
            <person name="Armitage A.D."/>
            <person name="Sobczyk M.K."/>
            <person name="Bates H.J."/>
            <person name="Dunwell J.M."/>
            <person name="Nellist C.F."/>
            <person name="Harrison R.J."/>
        </authorList>
    </citation>
    <scope>NUCLEOTIDE SEQUENCE [LARGE SCALE GENOMIC DNA]</scope>
    <source>
        <strain evidence="5 8">NOV-5</strain>
        <strain evidence="4 9">NOV-71</strain>
        <strain evidence="6 10">NOV-77</strain>
        <strain evidence="2 7">NOV-9</strain>
        <strain evidence="3 11">ONT-3</strain>
    </source>
</reference>